<evidence type="ECO:0000256" key="1">
    <source>
        <dbReference type="SAM" id="MobiDB-lite"/>
    </source>
</evidence>
<organism evidence="2">
    <name type="scientific">Anguilla anguilla</name>
    <name type="common">European freshwater eel</name>
    <name type="synonym">Muraena anguilla</name>
    <dbReference type="NCBI Taxonomy" id="7936"/>
    <lineage>
        <taxon>Eukaryota</taxon>
        <taxon>Metazoa</taxon>
        <taxon>Chordata</taxon>
        <taxon>Craniata</taxon>
        <taxon>Vertebrata</taxon>
        <taxon>Euteleostomi</taxon>
        <taxon>Actinopterygii</taxon>
        <taxon>Neopterygii</taxon>
        <taxon>Teleostei</taxon>
        <taxon>Anguilliformes</taxon>
        <taxon>Anguillidae</taxon>
        <taxon>Anguilla</taxon>
    </lineage>
</organism>
<reference evidence="2" key="1">
    <citation type="submission" date="2014-11" db="EMBL/GenBank/DDBJ databases">
        <authorList>
            <person name="Amaro Gonzalez C."/>
        </authorList>
    </citation>
    <scope>NUCLEOTIDE SEQUENCE</scope>
</reference>
<feature type="compositionally biased region" description="Basic and acidic residues" evidence="1">
    <location>
        <begin position="16"/>
        <end position="27"/>
    </location>
</feature>
<feature type="region of interest" description="Disordered" evidence="1">
    <location>
        <begin position="1"/>
        <end position="27"/>
    </location>
</feature>
<evidence type="ECO:0000313" key="2">
    <source>
        <dbReference type="EMBL" id="JAH17280.1"/>
    </source>
</evidence>
<name>A0A0E9QLU5_ANGAN</name>
<sequence length="27" mass="3305">MEVLKKDSRKRGRPGRTMDPDWPTKYR</sequence>
<dbReference type="AlphaFoldDB" id="A0A0E9QLU5"/>
<protein>
    <submittedName>
        <fullName evidence="2">Uncharacterized protein</fullName>
    </submittedName>
</protein>
<dbReference type="EMBL" id="GBXM01091297">
    <property type="protein sequence ID" value="JAH17280.1"/>
    <property type="molecule type" value="Transcribed_RNA"/>
</dbReference>
<reference evidence="2" key="2">
    <citation type="journal article" date="2015" name="Fish Shellfish Immunol.">
        <title>Early steps in the European eel (Anguilla anguilla)-Vibrio vulnificus interaction in the gills: Role of the RtxA13 toxin.</title>
        <authorList>
            <person name="Callol A."/>
            <person name="Pajuelo D."/>
            <person name="Ebbesson L."/>
            <person name="Teles M."/>
            <person name="MacKenzie S."/>
            <person name="Amaro C."/>
        </authorList>
    </citation>
    <scope>NUCLEOTIDE SEQUENCE</scope>
</reference>
<proteinExistence type="predicted"/>
<accession>A0A0E9QLU5</accession>